<dbReference type="EMBL" id="OFSN01000001">
    <property type="protein sequence ID" value="SOY41962.1"/>
    <property type="molecule type" value="Genomic_DNA"/>
</dbReference>
<proteinExistence type="predicted"/>
<evidence type="ECO:0000256" key="1">
    <source>
        <dbReference type="SAM" id="MobiDB-lite"/>
    </source>
</evidence>
<feature type="region of interest" description="Disordered" evidence="1">
    <location>
        <begin position="38"/>
        <end position="62"/>
    </location>
</feature>
<reference evidence="2" key="1">
    <citation type="submission" date="2018-01" db="EMBL/GenBank/DDBJ databases">
        <authorList>
            <person name="Clerissi C."/>
        </authorList>
    </citation>
    <scope>NUCLEOTIDE SEQUENCE</scope>
    <source>
        <strain evidence="2">Cupriavidus taiwanensis LMG 19430</strain>
    </source>
</reference>
<dbReference type="Proteomes" id="UP000257016">
    <property type="component" value="Unassembled WGS sequence"/>
</dbReference>
<dbReference type="AlphaFoldDB" id="A0A375BE95"/>
<evidence type="ECO:0000313" key="2">
    <source>
        <dbReference type="EMBL" id="SOY41962.1"/>
    </source>
</evidence>
<name>A0A375BE95_9BURK</name>
<comment type="caution">
    <text evidence="2">The sequence shown here is derived from an EMBL/GenBank/DDBJ whole genome shotgun (WGS) entry which is preliminary data.</text>
</comment>
<organism evidence="2">
    <name type="scientific">Cupriavidus taiwanensis</name>
    <dbReference type="NCBI Taxonomy" id="164546"/>
    <lineage>
        <taxon>Bacteria</taxon>
        <taxon>Pseudomonadati</taxon>
        <taxon>Pseudomonadota</taxon>
        <taxon>Betaproteobacteria</taxon>
        <taxon>Burkholderiales</taxon>
        <taxon>Burkholderiaceae</taxon>
        <taxon>Cupriavidus</taxon>
    </lineage>
</organism>
<accession>A0A375BE95</accession>
<protein>
    <submittedName>
        <fullName evidence="2">Uncharacterized protein</fullName>
    </submittedName>
</protein>
<gene>
    <name evidence="2" type="ORF">CBM2586_A11515</name>
</gene>
<sequence length="115" mass="12596">MTASIRARTTGSLGSRGLGCMNGVSCCVLPPPQCTGTRRGCQGPEHGRPGRHGRRSLWGGLGRPNGETNRNFCRICDHCGYVLSRYRARVAAAARTLRQIMKKATWMDNFKSSLE</sequence>